<organism evidence="2 3">
    <name type="scientific">Algoriphagus oliviformis</name>
    <dbReference type="NCBI Taxonomy" id="2811231"/>
    <lineage>
        <taxon>Bacteria</taxon>
        <taxon>Pseudomonadati</taxon>
        <taxon>Bacteroidota</taxon>
        <taxon>Cytophagia</taxon>
        <taxon>Cytophagales</taxon>
        <taxon>Cyclobacteriaceae</taxon>
        <taxon>Algoriphagus</taxon>
    </lineage>
</organism>
<dbReference type="RefSeq" id="WP_206577325.1">
    <property type="nucleotide sequence ID" value="NZ_JAFKCT010000002.1"/>
</dbReference>
<evidence type="ECO:0000259" key="1">
    <source>
        <dbReference type="Pfam" id="PF00561"/>
    </source>
</evidence>
<sequence>MKWINRIAKLLAVLLLSCVFFFLLLYRGDIPAEELLAKYRTPESHFVKVDGVNVHIRMMGEGQPIILLHGSFASLHTWEAWQKELSQHFLTISLDFPGHGLTGPDELKRYTVQDYRDLVLSLAEKLNVERFHLAGNSMGGAVALEVAATRPDKVLTLALVDASGAPRRRVRTLETEADSLETEKPWIMSLIQNRLFSQILLKCTPKFLFAMNLRDVYGDESRIRAETVERYYELMLREGNREATLARVGVDRKPFSDFGRLNMPTLILWGGKDAWIPVSDAYEFEKSIPGSNLVVFEEAGHVPMEEIPTESVAEYLSFLGVRVRKNYLEPPKQMAYAH</sequence>
<comment type="caution">
    <text evidence="2">The sequence shown here is derived from an EMBL/GenBank/DDBJ whole genome shotgun (WGS) entry which is preliminary data.</text>
</comment>
<accession>A0ABS3C322</accession>
<evidence type="ECO:0000313" key="3">
    <source>
        <dbReference type="Proteomes" id="UP000664317"/>
    </source>
</evidence>
<proteinExistence type="predicted"/>
<dbReference type="InterPro" id="IPR029058">
    <property type="entry name" value="AB_hydrolase_fold"/>
</dbReference>
<dbReference type="Pfam" id="PF00561">
    <property type="entry name" value="Abhydrolase_1"/>
    <property type="match status" value="1"/>
</dbReference>
<dbReference type="PRINTS" id="PR00111">
    <property type="entry name" value="ABHYDROLASE"/>
</dbReference>
<evidence type="ECO:0000313" key="2">
    <source>
        <dbReference type="EMBL" id="MBN7810541.1"/>
    </source>
</evidence>
<dbReference type="PANTHER" id="PTHR46438">
    <property type="entry name" value="ALPHA/BETA-HYDROLASES SUPERFAMILY PROTEIN"/>
    <property type="match status" value="1"/>
</dbReference>
<dbReference type="Gene3D" id="3.40.50.1820">
    <property type="entry name" value="alpha/beta hydrolase"/>
    <property type="match status" value="1"/>
</dbReference>
<feature type="domain" description="AB hydrolase-1" evidence="1">
    <location>
        <begin position="64"/>
        <end position="306"/>
    </location>
</feature>
<dbReference type="PANTHER" id="PTHR46438:SF11">
    <property type="entry name" value="LIPASE-RELATED"/>
    <property type="match status" value="1"/>
</dbReference>
<dbReference type="Proteomes" id="UP000664317">
    <property type="component" value="Unassembled WGS sequence"/>
</dbReference>
<name>A0ABS3C322_9BACT</name>
<gene>
    <name evidence="2" type="ORF">J0A68_06215</name>
</gene>
<keyword evidence="3" id="KW-1185">Reference proteome</keyword>
<dbReference type="SUPFAM" id="SSF53474">
    <property type="entry name" value="alpha/beta-Hydrolases"/>
    <property type="match status" value="1"/>
</dbReference>
<dbReference type="EMBL" id="JAFKCT010000002">
    <property type="protein sequence ID" value="MBN7810541.1"/>
    <property type="molecule type" value="Genomic_DNA"/>
</dbReference>
<protein>
    <submittedName>
        <fullName evidence="2">Alpha/beta hydrolase</fullName>
    </submittedName>
</protein>
<reference evidence="2 3" key="1">
    <citation type="submission" date="2021-03" db="EMBL/GenBank/DDBJ databases">
        <title>novel species isolated from a fishpond in China.</title>
        <authorList>
            <person name="Lu H."/>
            <person name="Cai Z."/>
        </authorList>
    </citation>
    <scope>NUCLEOTIDE SEQUENCE [LARGE SCALE GENOMIC DNA]</scope>
    <source>
        <strain evidence="2 3">H41</strain>
    </source>
</reference>
<dbReference type="InterPro" id="IPR000073">
    <property type="entry name" value="AB_hydrolase_1"/>
</dbReference>
<keyword evidence="2" id="KW-0378">Hydrolase</keyword>
<dbReference type="GO" id="GO:0016787">
    <property type="term" value="F:hydrolase activity"/>
    <property type="evidence" value="ECO:0007669"/>
    <property type="project" value="UniProtKB-KW"/>
</dbReference>